<reference evidence="2 3" key="1">
    <citation type="submission" date="2016-03" db="EMBL/GenBank/DDBJ databases">
        <title>Deep-sea bacteria in the southern Pacific.</title>
        <authorList>
            <person name="Tang K."/>
        </authorList>
    </citation>
    <scope>NUCLEOTIDE SEQUENCE [LARGE SCALE GENOMIC DNA]</scope>
    <source>
        <strain evidence="2 3">JLT2016</strain>
    </source>
</reference>
<keyword evidence="1" id="KW-0812">Transmembrane</keyword>
<name>A0A1U7D723_9RHOB</name>
<evidence type="ECO:0000313" key="2">
    <source>
        <dbReference type="EMBL" id="APX23923.1"/>
    </source>
</evidence>
<sequence>MNEAANPGTAKQLRALKKRENRNMLLILSAVGCLFLGGAFAVALFVVYAPF</sequence>
<gene>
    <name evidence="2" type="ORF">Ga0080559_TMP3127</name>
</gene>
<feature type="transmembrane region" description="Helical" evidence="1">
    <location>
        <begin position="24"/>
        <end position="49"/>
    </location>
</feature>
<dbReference type="EMBL" id="CP014796">
    <property type="protein sequence ID" value="APX23923.1"/>
    <property type="molecule type" value="Genomic_DNA"/>
</dbReference>
<protein>
    <submittedName>
        <fullName evidence="2">Uncharacterized protein</fullName>
    </submittedName>
</protein>
<dbReference type="Proteomes" id="UP000186559">
    <property type="component" value="Chromosome"/>
</dbReference>
<dbReference type="AlphaFoldDB" id="A0A1U7D723"/>
<evidence type="ECO:0000256" key="1">
    <source>
        <dbReference type="SAM" id="Phobius"/>
    </source>
</evidence>
<proteinExistence type="predicted"/>
<dbReference type="KEGG" id="tpro:Ga0080559_TMP3127"/>
<keyword evidence="1" id="KW-1133">Transmembrane helix</keyword>
<dbReference type="RefSeq" id="WP_157895877.1">
    <property type="nucleotide sequence ID" value="NZ_BMEW01000001.1"/>
</dbReference>
<organism evidence="2 3">
    <name type="scientific">Salipiger profundus</name>
    <dbReference type="NCBI Taxonomy" id="1229727"/>
    <lineage>
        <taxon>Bacteria</taxon>
        <taxon>Pseudomonadati</taxon>
        <taxon>Pseudomonadota</taxon>
        <taxon>Alphaproteobacteria</taxon>
        <taxon>Rhodobacterales</taxon>
        <taxon>Roseobacteraceae</taxon>
        <taxon>Salipiger</taxon>
    </lineage>
</organism>
<keyword evidence="1" id="KW-0472">Membrane</keyword>
<evidence type="ECO:0000313" key="3">
    <source>
        <dbReference type="Proteomes" id="UP000186559"/>
    </source>
</evidence>
<dbReference type="STRING" id="1229727.Ga0080559_TMP3127"/>
<accession>A0A1U7D723</accession>
<keyword evidence="3" id="KW-1185">Reference proteome</keyword>